<dbReference type="PANTHER" id="PTHR13693:SF2">
    <property type="entry name" value="SERINE PALMITOYLTRANSFERASE 1"/>
    <property type="match status" value="1"/>
</dbReference>
<keyword evidence="9" id="KW-0443">Lipid metabolism</keyword>
<dbReference type="InterPro" id="IPR015421">
    <property type="entry name" value="PyrdxlP-dep_Trfase_major"/>
</dbReference>
<dbReference type="PANTHER" id="PTHR13693">
    <property type="entry name" value="CLASS II AMINOTRANSFERASE/8-AMINO-7-OXONONANOATE SYNTHASE"/>
    <property type="match status" value="1"/>
</dbReference>
<evidence type="ECO:0000256" key="3">
    <source>
        <dbReference type="ARBA" id="ARBA00004991"/>
    </source>
</evidence>
<dbReference type="GO" id="GO:0005783">
    <property type="term" value="C:endoplasmic reticulum"/>
    <property type="evidence" value="ECO:0007669"/>
    <property type="project" value="TreeGrafter"/>
</dbReference>
<evidence type="ECO:0000256" key="2">
    <source>
        <dbReference type="ARBA" id="ARBA00004760"/>
    </source>
</evidence>
<evidence type="ECO:0000313" key="16">
    <source>
        <dbReference type="Proteomes" id="UP001431783"/>
    </source>
</evidence>
<dbReference type="GO" id="GO:0030170">
    <property type="term" value="F:pyridoxal phosphate binding"/>
    <property type="evidence" value="ECO:0007669"/>
    <property type="project" value="InterPro"/>
</dbReference>
<evidence type="ECO:0000256" key="10">
    <source>
        <dbReference type="ARBA" id="ARBA00023315"/>
    </source>
</evidence>
<keyword evidence="10" id="KW-0012">Acyltransferase</keyword>
<evidence type="ECO:0000256" key="8">
    <source>
        <dbReference type="ARBA" id="ARBA00022919"/>
    </source>
</evidence>
<proteinExistence type="inferred from homology"/>
<accession>A0AAW1UMK1</accession>
<dbReference type="Gene3D" id="3.40.640.10">
    <property type="entry name" value="Type I PLP-dependent aspartate aminotransferase-like (Major domain)"/>
    <property type="match status" value="1"/>
</dbReference>
<dbReference type="Pfam" id="PF00155">
    <property type="entry name" value="Aminotran_1_2"/>
    <property type="match status" value="1"/>
</dbReference>
<dbReference type="InterPro" id="IPR050087">
    <property type="entry name" value="AON_synthase_class-II"/>
</dbReference>
<keyword evidence="6" id="KW-0808">Transferase</keyword>
<evidence type="ECO:0000256" key="13">
    <source>
        <dbReference type="ARBA" id="ARBA00042649"/>
    </source>
</evidence>
<evidence type="ECO:0000259" key="14">
    <source>
        <dbReference type="Pfam" id="PF00155"/>
    </source>
</evidence>
<dbReference type="SUPFAM" id="SSF53383">
    <property type="entry name" value="PLP-dependent transferases"/>
    <property type="match status" value="1"/>
</dbReference>
<keyword evidence="16" id="KW-1185">Reference proteome</keyword>
<comment type="similarity">
    <text evidence="4">Belongs to the class-II pyridoxal-phosphate-dependent aminotransferase family.</text>
</comment>
<dbReference type="GO" id="GO:0004758">
    <property type="term" value="F:serine C-palmitoyltransferase activity"/>
    <property type="evidence" value="ECO:0007669"/>
    <property type="project" value="UniProtKB-EC"/>
</dbReference>
<dbReference type="AlphaFoldDB" id="A0AAW1UMK1"/>
<dbReference type="InterPro" id="IPR004839">
    <property type="entry name" value="Aminotransferase_I/II_large"/>
</dbReference>
<evidence type="ECO:0000313" key="15">
    <source>
        <dbReference type="EMBL" id="KAK9884299.1"/>
    </source>
</evidence>
<evidence type="ECO:0000256" key="1">
    <source>
        <dbReference type="ARBA" id="ARBA00001933"/>
    </source>
</evidence>
<evidence type="ECO:0000256" key="7">
    <source>
        <dbReference type="ARBA" id="ARBA00022898"/>
    </source>
</evidence>
<evidence type="ECO:0000256" key="4">
    <source>
        <dbReference type="ARBA" id="ARBA00008392"/>
    </source>
</evidence>
<sequence>MSFGTIEGAIGSIGGYCVGSHAVIEHQRLSGSGYIFSASLPTYLAQIVIKSLDILDNKPKRLVKFAQQFHKFLETCNFEVFSHPVSPFKVFTVKNENRSELETKIHKICSEENVHFLQGEKGLVINLNIELCENEKKLQKIQNVLKNAAEQVV</sequence>
<dbReference type="InterPro" id="IPR015422">
    <property type="entry name" value="PyrdxlP-dep_Trfase_small"/>
</dbReference>
<evidence type="ECO:0000256" key="12">
    <source>
        <dbReference type="ARBA" id="ARBA00041765"/>
    </source>
</evidence>
<feature type="domain" description="Aminotransferase class I/classII large" evidence="14">
    <location>
        <begin position="9"/>
        <end position="119"/>
    </location>
</feature>
<reference evidence="15 16" key="1">
    <citation type="submission" date="2023-03" db="EMBL/GenBank/DDBJ databases">
        <title>Genome insight into feeding habits of ladybird beetles.</title>
        <authorList>
            <person name="Li H.-S."/>
            <person name="Huang Y.-H."/>
            <person name="Pang H."/>
        </authorList>
    </citation>
    <scope>NUCLEOTIDE SEQUENCE [LARGE SCALE GENOMIC DNA]</scope>
    <source>
        <strain evidence="15">SYSU_2023b</strain>
        <tissue evidence="15">Whole body</tissue>
    </source>
</reference>
<keyword evidence="8" id="KW-0746">Sphingolipid metabolism</keyword>
<dbReference type="GO" id="GO:0046513">
    <property type="term" value="P:ceramide biosynthetic process"/>
    <property type="evidence" value="ECO:0007669"/>
    <property type="project" value="TreeGrafter"/>
</dbReference>
<dbReference type="EMBL" id="JARQZJ010000092">
    <property type="protein sequence ID" value="KAK9884299.1"/>
    <property type="molecule type" value="Genomic_DNA"/>
</dbReference>
<comment type="cofactor">
    <cofactor evidence="1">
        <name>pyridoxal 5'-phosphate</name>
        <dbReference type="ChEBI" id="CHEBI:597326"/>
    </cofactor>
</comment>
<name>A0AAW1UMK1_9CUCU</name>
<dbReference type="Gene3D" id="3.90.1150.10">
    <property type="entry name" value="Aspartate Aminotransferase, domain 1"/>
    <property type="match status" value="1"/>
</dbReference>
<dbReference type="GO" id="GO:0046512">
    <property type="term" value="P:sphingosine biosynthetic process"/>
    <property type="evidence" value="ECO:0007669"/>
    <property type="project" value="TreeGrafter"/>
</dbReference>
<evidence type="ECO:0000256" key="11">
    <source>
        <dbReference type="ARBA" id="ARBA00041066"/>
    </source>
</evidence>
<keyword evidence="7" id="KW-0663">Pyridoxal phosphate</keyword>
<comment type="pathway">
    <text evidence="2">Lipid metabolism; sphingolipid metabolism.</text>
</comment>
<comment type="pathway">
    <text evidence="3">Sphingolipid metabolism.</text>
</comment>
<evidence type="ECO:0000256" key="5">
    <source>
        <dbReference type="ARBA" id="ARBA00013220"/>
    </source>
</evidence>
<dbReference type="GO" id="GO:0016020">
    <property type="term" value="C:membrane"/>
    <property type="evidence" value="ECO:0007669"/>
    <property type="project" value="GOC"/>
</dbReference>
<comment type="caution">
    <text evidence="15">The sequence shown here is derived from an EMBL/GenBank/DDBJ whole genome shotgun (WGS) entry which is preliminary data.</text>
</comment>
<dbReference type="InterPro" id="IPR015424">
    <property type="entry name" value="PyrdxlP-dep_Trfase"/>
</dbReference>
<evidence type="ECO:0000256" key="6">
    <source>
        <dbReference type="ARBA" id="ARBA00022679"/>
    </source>
</evidence>
<protein>
    <recommendedName>
        <fullName evidence="11">Serine palmitoyltransferase 1</fullName>
        <ecNumber evidence="5">2.3.1.50</ecNumber>
    </recommendedName>
    <alternativeName>
        <fullName evidence="12">Long chain base biosynthesis protein 1</fullName>
    </alternativeName>
    <alternativeName>
        <fullName evidence="13">Serine-palmitoyl-CoA transferase 1</fullName>
    </alternativeName>
</protein>
<evidence type="ECO:0000256" key="9">
    <source>
        <dbReference type="ARBA" id="ARBA00023098"/>
    </source>
</evidence>
<organism evidence="15 16">
    <name type="scientific">Henosepilachna vigintioctopunctata</name>
    <dbReference type="NCBI Taxonomy" id="420089"/>
    <lineage>
        <taxon>Eukaryota</taxon>
        <taxon>Metazoa</taxon>
        <taxon>Ecdysozoa</taxon>
        <taxon>Arthropoda</taxon>
        <taxon>Hexapoda</taxon>
        <taxon>Insecta</taxon>
        <taxon>Pterygota</taxon>
        <taxon>Neoptera</taxon>
        <taxon>Endopterygota</taxon>
        <taxon>Coleoptera</taxon>
        <taxon>Polyphaga</taxon>
        <taxon>Cucujiformia</taxon>
        <taxon>Coccinelloidea</taxon>
        <taxon>Coccinellidae</taxon>
        <taxon>Epilachninae</taxon>
        <taxon>Epilachnini</taxon>
        <taxon>Henosepilachna</taxon>
    </lineage>
</organism>
<dbReference type="EC" id="2.3.1.50" evidence="5"/>
<dbReference type="Proteomes" id="UP001431783">
    <property type="component" value="Unassembled WGS sequence"/>
</dbReference>
<gene>
    <name evidence="15" type="ORF">WA026_005251</name>
</gene>